<keyword evidence="2" id="KW-1185">Reference proteome</keyword>
<evidence type="ECO:0000313" key="1">
    <source>
        <dbReference type="EMBL" id="KAE8141678.1"/>
    </source>
</evidence>
<accession>A0A5N6T5U4</accession>
<organism evidence="1 2">
    <name type="scientific">Aspergillus pseudotamarii</name>
    <dbReference type="NCBI Taxonomy" id="132259"/>
    <lineage>
        <taxon>Eukaryota</taxon>
        <taxon>Fungi</taxon>
        <taxon>Dikarya</taxon>
        <taxon>Ascomycota</taxon>
        <taxon>Pezizomycotina</taxon>
        <taxon>Eurotiomycetes</taxon>
        <taxon>Eurotiomycetidae</taxon>
        <taxon>Eurotiales</taxon>
        <taxon>Aspergillaceae</taxon>
        <taxon>Aspergillus</taxon>
        <taxon>Aspergillus subgen. Circumdati</taxon>
    </lineage>
</organism>
<dbReference type="Proteomes" id="UP000325672">
    <property type="component" value="Unassembled WGS sequence"/>
</dbReference>
<dbReference type="RefSeq" id="XP_031917741.1">
    <property type="nucleotide sequence ID" value="XM_032053573.1"/>
</dbReference>
<dbReference type="AlphaFoldDB" id="A0A5N6T5U4"/>
<protein>
    <submittedName>
        <fullName evidence="1">Uncharacterized protein</fullName>
    </submittedName>
</protein>
<evidence type="ECO:0000313" key="2">
    <source>
        <dbReference type="Proteomes" id="UP000325672"/>
    </source>
</evidence>
<gene>
    <name evidence="1" type="ORF">BDV38DRAFT_237322</name>
</gene>
<proteinExistence type="predicted"/>
<reference evidence="1 2" key="1">
    <citation type="submission" date="2019-04" db="EMBL/GenBank/DDBJ databases">
        <title>Friends and foes A comparative genomics study of 23 Aspergillus species from section Flavi.</title>
        <authorList>
            <consortium name="DOE Joint Genome Institute"/>
            <person name="Kjaerbolling I."/>
            <person name="Vesth T."/>
            <person name="Frisvad J.C."/>
            <person name="Nybo J.L."/>
            <person name="Theobald S."/>
            <person name="Kildgaard S."/>
            <person name="Isbrandt T."/>
            <person name="Kuo A."/>
            <person name="Sato A."/>
            <person name="Lyhne E.K."/>
            <person name="Kogle M.E."/>
            <person name="Wiebenga A."/>
            <person name="Kun R.S."/>
            <person name="Lubbers R.J."/>
            <person name="Makela M.R."/>
            <person name="Barry K."/>
            <person name="Chovatia M."/>
            <person name="Clum A."/>
            <person name="Daum C."/>
            <person name="Haridas S."/>
            <person name="He G."/>
            <person name="LaButti K."/>
            <person name="Lipzen A."/>
            <person name="Mondo S."/>
            <person name="Riley R."/>
            <person name="Salamov A."/>
            <person name="Simmons B.A."/>
            <person name="Magnuson J.K."/>
            <person name="Henrissat B."/>
            <person name="Mortensen U.H."/>
            <person name="Larsen T.O."/>
            <person name="Devries R.P."/>
            <person name="Grigoriev I.V."/>
            <person name="Machida M."/>
            <person name="Baker S.E."/>
            <person name="Andersen M.R."/>
        </authorList>
    </citation>
    <scope>NUCLEOTIDE SEQUENCE [LARGE SCALE GENOMIC DNA]</scope>
    <source>
        <strain evidence="1 2">CBS 117625</strain>
    </source>
</reference>
<dbReference type="EMBL" id="ML743557">
    <property type="protein sequence ID" value="KAE8141678.1"/>
    <property type="molecule type" value="Genomic_DNA"/>
</dbReference>
<dbReference type="GeneID" id="43637783"/>
<name>A0A5N6T5U4_ASPPS</name>
<sequence length="69" mass="7906">MWDLRSTSAKHQHHSSNHYPFHIATLNVELLNIIRRTHFDRMSGNPLTTPKLHDGRLVVACVTTTNPGY</sequence>